<keyword evidence="4" id="KW-1185">Reference proteome</keyword>
<dbReference type="GO" id="GO:1901135">
    <property type="term" value="P:carbohydrate derivative metabolic process"/>
    <property type="evidence" value="ECO:0007669"/>
    <property type="project" value="UniProtKB-ARBA"/>
</dbReference>
<dbReference type="PANTHER" id="PTHR12526">
    <property type="entry name" value="GLYCOSYLTRANSFERASE"/>
    <property type="match status" value="1"/>
</dbReference>
<name>A0AAJ6LG72_ACIJO</name>
<dbReference type="RefSeq" id="WP_308469617.1">
    <property type="nucleotide sequence ID" value="NZ_CP121776.1"/>
</dbReference>
<dbReference type="InterPro" id="IPR001296">
    <property type="entry name" value="Glyco_trans_1"/>
</dbReference>
<keyword evidence="3" id="KW-0328">Glycosyltransferase</keyword>
<sequence>MKILLLAGANSIHTIRWANGLKLAGHDVYLISQHRLMHKLVDGIKYYELPIKGILGYFLNVSKVKKIIHVIKPDIVNAHYASGYGTTARLVNFHPYVLSVWGADVYDFPNKSFIHLLLVKKNLKAADKIASTSHCMARQTQKILPSLKEISITPFGVETSIYNNIKETNKNDGRLVIGTVKTMADKYGIDILIDAFHLLYTKLVKNKSDLADAIQLRLVGGGPQLQNLKLKVSKLGLDRKVCFVGQIPHEKVVEELSNFDIYVALSRLDSESFGVAIIEASAAGLPVVVSDVGGLPEVTTNNVTGFVVPRENPVIAASAIEKLVLDPQLRVEMGMKGKLHVKKYYDWDACIKTMENVYNETVKGD</sequence>
<dbReference type="GO" id="GO:0016757">
    <property type="term" value="F:glycosyltransferase activity"/>
    <property type="evidence" value="ECO:0007669"/>
    <property type="project" value="UniProtKB-KW"/>
</dbReference>
<organism evidence="3 4">
    <name type="scientific">Acinetobacter johnsonii</name>
    <dbReference type="NCBI Taxonomy" id="40214"/>
    <lineage>
        <taxon>Bacteria</taxon>
        <taxon>Pseudomonadati</taxon>
        <taxon>Pseudomonadota</taxon>
        <taxon>Gammaproteobacteria</taxon>
        <taxon>Moraxellales</taxon>
        <taxon>Moraxellaceae</taxon>
        <taxon>Acinetobacter</taxon>
    </lineage>
</organism>
<gene>
    <name evidence="3" type="ORF">QBJ73_07370</name>
</gene>
<dbReference type="AlphaFoldDB" id="A0AAJ6LG72"/>
<evidence type="ECO:0000313" key="4">
    <source>
        <dbReference type="Proteomes" id="UP001244586"/>
    </source>
</evidence>
<proteinExistence type="predicted"/>
<reference evidence="3 4" key="1">
    <citation type="submission" date="2023-04" db="EMBL/GenBank/DDBJ databases">
        <title>Acinetobacter johnsonii isolate AYTCM encoding NDM-1, OXA-58 and PER-1.</title>
        <authorList>
            <person name="Tian C."/>
            <person name="Wang S."/>
            <person name="Fan X."/>
            <person name="Xia D."/>
        </authorList>
    </citation>
    <scope>NUCLEOTIDE SEQUENCE [LARGE SCALE GENOMIC DNA]</scope>
    <source>
        <strain evidence="3 4">AYTCM</strain>
    </source>
</reference>
<protein>
    <submittedName>
        <fullName evidence="3">Glycosyltransferase</fullName>
        <ecNumber evidence="3">2.4.-.-</ecNumber>
    </submittedName>
</protein>
<dbReference type="Pfam" id="PF13477">
    <property type="entry name" value="Glyco_trans_4_2"/>
    <property type="match status" value="1"/>
</dbReference>
<evidence type="ECO:0000259" key="1">
    <source>
        <dbReference type="Pfam" id="PF00534"/>
    </source>
</evidence>
<keyword evidence="3" id="KW-0808">Transferase</keyword>
<evidence type="ECO:0000259" key="2">
    <source>
        <dbReference type="Pfam" id="PF13477"/>
    </source>
</evidence>
<dbReference type="InterPro" id="IPR028098">
    <property type="entry name" value="Glyco_trans_4-like_N"/>
</dbReference>
<dbReference type="EC" id="2.4.-.-" evidence="3"/>
<dbReference type="Gene3D" id="3.40.50.2000">
    <property type="entry name" value="Glycogen Phosphorylase B"/>
    <property type="match status" value="2"/>
</dbReference>
<dbReference type="Pfam" id="PF00534">
    <property type="entry name" value="Glycos_transf_1"/>
    <property type="match status" value="1"/>
</dbReference>
<dbReference type="Proteomes" id="UP001244586">
    <property type="component" value="Chromosome"/>
</dbReference>
<accession>A0AAJ6LG72</accession>
<dbReference type="SUPFAM" id="SSF53756">
    <property type="entry name" value="UDP-Glycosyltransferase/glycogen phosphorylase"/>
    <property type="match status" value="1"/>
</dbReference>
<evidence type="ECO:0000313" key="3">
    <source>
        <dbReference type="EMBL" id="WMG19359.1"/>
    </source>
</evidence>
<feature type="domain" description="Glycosyltransferase subfamily 4-like N-terminal" evidence="2">
    <location>
        <begin position="2"/>
        <end position="133"/>
    </location>
</feature>
<dbReference type="PANTHER" id="PTHR12526:SF638">
    <property type="entry name" value="SPORE COAT PROTEIN SA"/>
    <property type="match status" value="1"/>
</dbReference>
<dbReference type="EMBL" id="CP121776">
    <property type="protein sequence ID" value="WMG19359.1"/>
    <property type="molecule type" value="Genomic_DNA"/>
</dbReference>
<feature type="domain" description="Glycosyl transferase family 1" evidence="1">
    <location>
        <begin position="164"/>
        <end position="338"/>
    </location>
</feature>